<accession>A0AAI9NXW8</accession>
<evidence type="ECO:0000313" key="2">
    <source>
        <dbReference type="Proteomes" id="UP000660047"/>
    </source>
</evidence>
<reference evidence="1" key="1">
    <citation type="submission" date="2020-06" db="EMBL/GenBank/DDBJ databases">
        <title>Characterization of fructooligosaccharide metabolism and fructooligosaccharide-degrading enzymes in human commensal butyrate producers.</title>
        <authorList>
            <person name="Tanno H."/>
            <person name="Fujii T."/>
            <person name="Hirano K."/>
            <person name="Maeno S."/>
            <person name="Tonozuka T."/>
            <person name="Sakamoto M."/>
            <person name="Ohkuma M."/>
            <person name="Tochio T."/>
            <person name="Endo A."/>
        </authorList>
    </citation>
    <scope>NUCLEOTIDE SEQUENCE</scope>
    <source>
        <strain evidence="1">JCM 31265</strain>
    </source>
</reference>
<gene>
    <name evidence="1" type="ORF">COEU31_10230</name>
</gene>
<proteinExistence type="predicted"/>
<comment type="caution">
    <text evidence="1">The sequence shown here is derived from an EMBL/GenBank/DDBJ whole genome shotgun (WGS) entry which is preliminary data.</text>
</comment>
<protein>
    <submittedName>
        <fullName evidence="1">Uncharacterized protein</fullName>
    </submittedName>
</protein>
<name>A0AAI9NXW8_9FIRM</name>
<dbReference type="RefSeq" id="WP_015533756.1">
    <property type="nucleotide sequence ID" value="NZ_BLYL01000004.1"/>
</dbReference>
<dbReference type="Proteomes" id="UP000660047">
    <property type="component" value="Unassembled WGS sequence"/>
</dbReference>
<evidence type="ECO:0000313" key="1">
    <source>
        <dbReference type="EMBL" id="GFO93977.1"/>
    </source>
</evidence>
<organism evidence="1 2">
    <name type="scientific">Coprococcus eutactus</name>
    <dbReference type="NCBI Taxonomy" id="33043"/>
    <lineage>
        <taxon>Bacteria</taxon>
        <taxon>Bacillati</taxon>
        <taxon>Bacillota</taxon>
        <taxon>Clostridia</taxon>
        <taxon>Lachnospirales</taxon>
        <taxon>Lachnospiraceae</taxon>
        <taxon>Coprococcus</taxon>
    </lineage>
</organism>
<dbReference type="AlphaFoldDB" id="A0AAI9NXW8"/>
<dbReference type="EMBL" id="BLYL01000004">
    <property type="protein sequence ID" value="GFO93977.1"/>
    <property type="molecule type" value="Genomic_DNA"/>
</dbReference>
<sequence length="54" mass="6257">MAYIVGIDRNQTRMVTSSLDDLIDENNSVRVIFVRYAIEFLIIIRICVNHMTSP</sequence>